<dbReference type="EMBL" id="CP034413">
    <property type="protein sequence ID" value="QCI59184.2"/>
    <property type="molecule type" value="Genomic_DNA"/>
</dbReference>
<dbReference type="Gene3D" id="1.10.530.10">
    <property type="match status" value="1"/>
</dbReference>
<dbReference type="SUPFAM" id="SSF53955">
    <property type="entry name" value="Lysozyme-like"/>
    <property type="match status" value="1"/>
</dbReference>
<keyword evidence="1" id="KW-0175">Coiled coil</keyword>
<keyword evidence="5" id="KW-1185">Reference proteome</keyword>
<evidence type="ECO:0000259" key="3">
    <source>
        <dbReference type="Pfam" id="PF01464"/>
    </source>
</evidence>
<dbReference type="InterPro" id="IPR008258">
    <property type="entry name" value="Transglycosylase_SLT_dom_1"/>
</dbReference>
<sequence length="313" mass="34591">MSQRKAKEYRRAMEQYNGVAEDVDDLKRRVGALEARHYREDRDKAVDMIQRRAAAKKWEETVKARTMKKAEHERKARAEERRRRIARRRLITLALGALAVVMLLASVIMTITAKPAAEAAEAEITGAAVTSTPVALVTAEPDMWDGEGEDPLEAEKIEEALLASGYFSVAVPMCYEYQDYMRTYCAAYECPYPLALAVAEVESHFDMGAVGAAGEVGIMQLNPGPENTYWINLEAETELDPTTPSGNIAAGCYLLGMYMQEYGDANKAAMAYNMGVSGAENAWAEGITSTDYSTAVVEAMERWEVTVNAWNGI</sequence>
<evidence type="ECO:0000313" key="5">
    <source>
        <dbReference type="Proteomes" id="UP000298642"/>
    </source>
</evidence>
<feature type="coiled-coil region" evidence="1">
    <location>
        <begin position="9"/>
        <end position="36"/>
    </location>
</feature>
<dbReference type="Pfam" id="PF01464">
    <property type="entry name" value="SLT"/>
    <property type="match status" value="1"/>
</dbReference>
<protein>
    <submittedName>
        <fullName evidence="4">Transglycosylase SLT domain-containing protein</fullName>
    </submittedName>
</protein>
<dbReference type="RefSeq" id="WP_158629744.1">
    <property type="nucleotide sequence ID" value="NZ_CP034413.3"/>
</dbReference>
<evidence type="ECO:0000313" key="4">
    <source>
        <dbReference type="EMBL" id="QCI59184.2"/>
    </source>
</evidence>
<dbReference type="AlphaFoldDB" id="A0A856HZE1"/>
<keyword evidence="2" id="KW-0472">Membrane</keyword>
<organism evidence="4 5">
    <name type="scientific">Dysosmobacter welbionis</name>
    <dbReference type="NCBI Taxonomy" id="2093857"/>
    <lineage>
        <taxon>Bacteria</taxon>
        <taxon>Bacillati</taxon>
        <taxon>Bacillota</taxon>
        <taxon>Clostridia</taxon>
        <taxon>Eubacteriales</taxon>
        <taxon>Oscillospiraceae</taxon>
        <taxon>Dysosmobacter</taxon>
    </lineage>
</organism>
<keyword evidence="2" id="KW-0812">Transmembrane</keyword>
<dbReference type="Proteomes" id="UP000298642">
    <property type="component" value="Chromosome"/>
</dbReference>
<keyword evidence="2" id="KW-1133">Transmembrane helix</keyword>
<evidence type="ECO:0000256" key="2">
    <source>
        <dbReference type="SAM" id="Phobius"/>
    </source>
</evidence>
<name>A0A856HZE1_9FIRM</name>
<feature type="transmembrane region" description="Helical" evidence="2">
    <location>
        <begin position="90"/>
        <end position="111"/>
    </location>
</feature>
<feature type="domain" description="Transglycosylase SLT" evidence="3">
    <location>
        <begin position="181"/>
        <end position="278"/>
    </location>
</feature>
<dbReference type="KEGG" id="obj:EIO64_08075"/>
<dbReference type="InterPro" id="IPR023346">
    <property type="entry name" value="Lysozyme-like_dom_sf"/>
</dbReference>
<reference evidence="5" key="1">
    <citation type="submission" date="2018-12" db="EMBL/GenBank/DDBJ databases">
        <title>Dusodibacter welbiota gen. nov., sp. nov., isolated from human faeces and emended description of the Oscillibacter genus.</title>
        <authorList>
            <person name="Le Roy T."/>
            <person name="Van der Smissen P."/>
            <person name="Delzenne N."/>
            <person name="Muccioli G."/>
            <person name="Collet J.F."/>
            <person name="Cani P.D."/>
        </authorList>
    </citation>
    <scope>NUCLEOTIDE SEQUENCE [LARGE SCALE GENOMIC DNA]</scope>
    <source>
        <strain evidence="5">J115</strain>
    </source>
</reference>
<accession>A0A856HZE1</accession>
<evidence type="ECO:0000256" key="1">
    <source>
        <dbReference type="SAM" id="Coils"/>
    </source>
</evidence>
<gene>
    <name evidence="4" type="ORF">EIO64_08075</name>
</gene>
<proteinExistence type="predicted"/>